<keyword evidence="1" id="KW-1133">Transmembrane helix</keyword>
<organism evidence="2 3">
    <name type="scientific">Joostella atrarenae</name>
    <dbReference type="NCBI Taxonomy" id="679257"/>
    <lineage>
        <taxon>Bacteria</taxon>
        <taxon>Pseudomonadati</taxon>
        <taxon>Bacteroidota</taxon>
        <taxon>Flavobacteriia</taxon>
        <taxon>Flavobacteriales</taxon>
        <taxon>Flavobacteriaceae</taxon>
        <taxon>Joostella</taxon>
    </lineage>
</organism>
<sequence>MNKASVKGFTVQELLVGMVVTSMVITMVYTIINHITGQLNAFKEYGNVIMEYNQLKMVLDRDIYHSTEYEFKENELVLVNGKSEIKYHFKDEYMVRNNQKSMDTLWISNRVLSTEDITSDVFGIQLSLFDGRYTYFGSKEKNLNQLINQYFLK</sequence>
<dbReference type="EMBL" id="JAETXX010000008">
    <property type="protein sequence ID" value="MCF8715541.1"/>
    <property type="molecule type" value="Genomic_DNA"/>
</dbReference>
<reference evidence="2 3" key="1">
    <citation type="submission" date="2021-01" db="EMBL/GenBank/DDBJ databases">
        <title>Genome sequencing of Joostella atrarenae M1-2 (= KCTC 23194).</title>
        <authorList>
            <person name="Zakaria M.R."/>
            <person name="Lam M.Q."/>
            <person name="Chong C.S."/>
        </authorList>
    </citation>
    <scope>NUCLEOTIDE SEQUENCE [LARGE SCALE GENOMIC DNA]</scope>
    <source>
        <strain evidence="2 3">M1-2</strain>
    </source>
</reference>
<feature type="transmembrane region" description="Helical" evidence="1">
    <location>
        <begin position="14"/>
        <end position="32"/>
    </location>
</feature>
<dbReference type="RefSeq" id="WP_236959507.1">
    <property type="nucleotide sequence ID" value="NZ_JAETXX010000008.1"/>
</dbReference>
<name>A0ABS9J536_9FLAO</name>
<keyword evidence="1" id="KW-0472">Membrane</keyword>
<keyword evidence="1" id="KW-0812">Transmembrane</keyword>
<evidence type="ECO:0008006" key="4">
    <source>
        <dbReference type="Google" id="ProtNLM"/>
    </source>
</evidence>
<evidence type="ECO:0000256" key="1">
    <source>
        <dbReference type="SAM" id="Phobius"/>
    </source>
</evidence>
<proteinExistence type="predicted"/>
<keyword evidence="3" id="KW-1185">Reference proteome</keyword>
<accession>A0ABS9J536</accession>
<gene>
    <name evidence="2" type="ORF">JM658_11965</name>
</gene>
<evidence type="ECO:0000313" key="3">
    <source>
        <dbReference type="Proteomes" id="UP000829517"/>
    </source>
</evidence>
<evidence type="ECO:0000313" key="2">
    <source>
        <dbReference type="EMBL" id="MCF8715541.1"/>
    </source>
</evidence>
<comment type="caution">
    <text evidence="2">The sequence shown here is derived from an EMBL/GenBank/DDBJ whole genome shotgun (WGS) entry which is preliminary data.</text>
</comment>
<dbReference type="Proteomes" id="UP000829517">
    <property type="component" value="Unassembled WGS sequence"/>
</dbReference>
<protein>
    <recommendedName>
        <fullName evidence="4">Prepilin-type N-terminal cleavage/methylation domain-containing protein</fullName>
    </recommendedName>
</protein>